<reference evidence="3" key="1">
    <citation type="submission" date="2016-10" db="EMBL/GenBank/DDBJ databases">
        <authorList>
            <person name="Varghese N."/>
            <person name="Submissions S."/>
        </authorList>
    </citation>
    <scope>NUCLEOTIDE SEQUENCE [LARGE SCALE GENOMIC DNA]</scope>
    <source>
        <strain evidence="3">CGMCC 1.10824</strain>
    </source>
</reference>
<dbReference type="PROSITE" id="PS51186">
    <property type="entry name" value="GNAT"/>
    <property type="match status" value="1"/>
</dbReference>
<accession>A0A1G6D4H0</accession>
<protein>
    <submittedName>
        <fullName evidence="2">ElaA protein</fullName>
    </submittedName>
</protein>
<dbReference type="Gene3D" id="3.40.630.30">
    <property type="match status" value="1"/>
</dbReference>
<name>A0A1G6D4H0_9GAMM</name>
<proteinExistence type="predicted"/>
<dbReference type="RefSeq" id="WP_092593338.1">
    <property type="nucleotide sequence ID" value="NZ_FMXN01000008.1"/>
</dbReference>
<dbReference type="CDD" id="cd04301">
    <property type="entry name" value="NAT_SF"/>
    <property type="match status" value="1"/>
</dbReference>
<dbReference type="SUPFAM" id="SSF55729">
    <property type="entry name" value="Acyl-CoA N-acyltransferases (Nat)"/>
    <property type="match status" value="1"/>
</dbReference>
<dbReference type="OrthoDB" id="9796171at2"/>
<organism evidence="2 3">
    <name type="scientific">Pseudidiomarina indica</name>
    <dbReference type="NCBI Taxonomy" id="1159017"/>
    <lineage>
        <taxon>Bacteria</taxon>
        <taxon>Pseudomonadati</taxon>
        <taxon>Pseudomonadota</taxon>
        <taxon>Gammaproteobacteria</taxon>
        <taxon>Alteromonadales</taxon>
        <taxon>Idiomarinaceae</taxon>
        <taxon>Pseudidiomarina</taxon>
    </lineage>
</organism>
<dbReference type="Pfam" id="PF13673">
    <property type="entry name" value="Acetyltransf_10"/>
    <property type="match status" value="1"/>
</dbReference>
<dbReference type="AlphaFoldDB" id="A0A1G6D4H0"/>
<dbReference type="Proteomes" id="UP000199626">
    <property type="component" value="Unassembled WGS sequence"/>
</dbReference>
<dbReference type="STRING" id="1159017.SAMN02927930_01530"/>
<evidence type="ECO:0000313" key="2">
    <source>
        <dbReference type="EMBL" id="SDB40056.1"/>
    </source>
</evidence>
<feature type="domain" description="N-acetyltransferase" evidence="1">
    <location>
        <begin position="7"/>
        <end position="148"/>
    </location>
</feature>
<gene>
    <name evidence="2" type="ORF">SAMN02927930_01530</name>
</gene>
<sequence length="148" mass="16794">MIQWQQKTFDELSLHELYAILQQRVNVFVVEQQCPYPEIDGADHQAIHLWATQGLELVAYARIFLGTSTSGFSRIGRVLSAHSARGTGLGRELMQRAIALCQTHSPNAPIRISAQMYLHDFYASFGFTDISDEYLEDGIPHIDMERQP</sequence>
<evidence type="ECO:0000259" key="1">
    <source>
        <dbReference type="PROSITE" id="PS51186"/>
    </source>
</evidence>
<dbReference type="EMBL" id="FMXN01000008">
    <property type="protein sequence ID" value="SDB40056.1"/>
    <property type="molecule type" value="Genomic_DNA"/>
</dbReference>
<dbReference type="InterPro" id="IPR000182">
    <property type="entry name" value="GNAT_dom"/>
</dbReference>
<dbReference type="GO" id="GO:0016747">
    <property type="term" value="F:acyltransferase activity, transferring groups other than amino-acyl groups"/>
    <property type="evidence" value="ECO:0007669"/>
    <property type="project" value="InterPro"/>
</dbReference>
<dbReference type="InterPro" id="IPR016181">
    <property type="entry name" value="Acyl_CoA_acyltransferase"/>
</dbReference>
<evidence type="ECO:0000313" key="3">
    <source>
        <dbReference type="Proteomes" id="UP000199626"/>
    </source>
</evidence>
<keyword evidence="3" id="KW-1185">Reference proteome</keyword>